<reference evidence="11 12" key="1">
    <citation type="journal article" date="2014" name="Agronomy (Basel)">
        <title>A Draft Genome Sequence for Ensete ventricosum, the Drought-Tolerant Tree Against Hunger.</title>
        <authorList>
            <person name="Harrison J."/>
            <person name="Moore K.A."/>
            <person name="Paszkiewicz K."/>
            <person name="Jones T."/>
            <person name="Grant M."/>
            <person name="Ambacheew D."/>
            <person name="Muzemil S."/>
            <person name="Studholme D.J."/>
        </authorList>
    </citation>
    <scope>NUCLEOTIDE SEQUENCE [LARGE SCALE GENOMIC DNA]</scope>
</reference>
<dbReference type="Proteomes" id="UP000287651">
    <property type="component" value="Unassembled WGS sequence"/>
</dbReference>
<evidence type="ECO:0000256" key="8">
    <source>
        <dbReference type="PROSITE-ProRule" id="PRU00175"/>
    </source>
</evidence>
<dbReference type="InterPro" id="IPR013083">
    <property type="entry name" value="Znf_RING/FYVE/PHD"/>
</dbReference>
<evidence type="ECO:0000256" key="5">
    <source>
        <dbReference type="ARBA" id="ARBA00022771"/>
    </source>
</evidence>
<feature type="region of interest" description="Disordered" evidence="9">
    <location>
        <begin position="285"/>
        <end position="343"/>
    </location>
</feature>
<dbReference type="GO" id="GO:0016567">
    <property type="term" value="P:protein ubiquitination"/>
    <property type="evidence" value="ECO:0007669"/>
    <property type="project" value="TreeGrafter"/>
</dbReference>
<evidence type="ECO:0000256" key="4">
    <source>
        <dbReference type="ARBA" id="ARBA00022723"/>
    </source>
</evidence>
<evidence type="ECO:0000256" key="3">
    <source>
        <dbReference type="ARBA" id="ARBA00022679"/>
    </source>
</evidence>
<dbReference type="Pfam" id="PF14369">
    <property type="entry name" value="Zn_ribbon_19"/>
    <property type="match status" value="1"/>
</dbReference>
<dbReference type="GO" id="GO:0005737">
    <property type="term" value="C:cytoplasm"/>
    <property type="evidence" value="ECO:0007669"/>
    <property type="project" value="TreeGrafter"/>
</dbReference>
<dbReference type="SMART" id="SM00184">
    <property type="entry name" value="RING"/>
    <property type="match status" value="1"/>
</dbReference>
<feature type="compositionally biased region" description="Polar residues" evidence="9">
    <location>
        <begin position="293"/>
        <end position="302"/>
    </location>
</feature>
<dbReference type="FunFam" id="3.30.40.10:FF:000022">
    <property type="entry name" value="E3 ubiquitin-protein ligase RING1-like"/>
    <property type="match status" value="1"/>
</dbReference>
<sequence length="343" mass="38292">MEAPRVARYWCHLCSRTVNPVMEEEIKCPVCDSGFVEEMNGEGEEVDAAADLEFSRDLSLWAPILLGMLSGSLRRRRLRREEEEEEAEEEEEEEENSEQDRDLEAILRRRRRRTTAILQLLQALGEGSRTESDGDESQRERAHMVLINLLNSAMEGSLGANQSRGQSSSDGRAGVPLGDYFLGPGLDLLLQHLAENDPNCYGTPPAGKAAVEAMPTVKIEESMSCSICLEELETGAEAREMPCKHKFHGGCILPWLELHSSCPICRAMQRLSRVFFPGGWSGNRGIKVDPGQRSPQSTSTQGPSRTNLRLPPPPPRRPSPAFAKKDPVPPIAPRRDERRKRLQ</sequence>
<keyword evidence="6" id="KW-0833">Ubl conjugation pathway</keyword>
<keyword evidence="4" id="KW-0479">Metal-binding</keyword>
<evidence type="ECO:0000313" key="11">
    <source>
        <dbReference type="EMBL" id="RRT67346.1"/>
    </source>
</evidence>
<keyword evidence="3" id="KW-0808">Transferase</keyword>
<keyword evidence="5 8" id="KW-0863">Zinc-finger</keyword>
<accession>A0A426ZTJ4</accession>
<gene>
    <name evidence="11" type="ORF">B296_00011717</name>
</gene>
<dbReference type="AlphaFoldDB" id="A0A426ZTJ4"/>
<comment type="catalytic activity">
    <reaction evidence="1">
        <text>S-ubiquitinyl-[E2 ubiquitin-conjugating enzyme]-L-cysteine + [acceptor protein]-L-lysine = [E2 ubiquitin-conjugating enzyme]-L-cysteine + N(6)-ubiquitinyl-[acceptor protein]-L-lysine.</text>
        <dbReference type="EC" id="2.3.2.27"/>
    </reaction>
</comment>
<evidence type="ECO:0000313" key="12">
    <source>
        <dbReference type="Proteomes" id="UP000287651"/>
    </source>
</evidence>
<evidence type="ECO:0000256" key="1">
    <source>
        <dbReference type="ARBA" id="ARBA00000900"/>
    </source>
</evidence>
<proteinExistence type="predicted"/>
<dbReference type="Gene3D" id="3.30.40.10">
    <property type="entry name" value="Zinc/RING finger domain, C3HC4 (zinc finger)"/>
    <property type="match status" value="1"/>
</dbReference>
<protein>
    <recommendedName>
        <fullName evidence="2">RING-type E3 ubiquitin transferase</fullName>
        <ecNumber evidence="2">2.3.2.27</ecNumber>
    </recommendedName>
</protein>
<feature type="compositionally biased region" description="Acidic residues" evidence="9">
    <location>
        <begin position="82"/>
        <end position="97"/>
    </location>
</feature>
<dbReference type="PANTHER" id="PTHR15710:SF237">
    <property type="entry name" value="RING-TYPE E3 UBIQUITIN TRANSFERASE"/>
    <property type="match status" value="1"/>
</dbReference>
<dbReference type="Pfam" id="PF13639">
    <property type="entry name" value="zf-RING_2"/>
    <property type="match status" value="1"/>
</dbReference>
<dbReference type="GO" id="GO:0061630">
    <property type="term" value="F:ubiquitin protein ligase activity"/>
    <property type="evidence" value="ECO:0007669"/>
    <property type="project" value="UniProtKB-EC"/>
</dbReference>
<dbReference type="PANTHER" id="PTHR15710">
    <property type="entry name" value="E3 UBIQUITIN-PROTEIN LIGASE PRAJA"/>
    <property type="match status" value="1"/>
</dbReference>
<dbReference type="PROSITE" id="PS50089">
    <property type="entry name" value="ZF_RING_2"/>
    <property type="match status" value="1"/>
</dbReference>
<evidence type="ECO:0000259" key="10">
    <source>
        <dbReference type="PROSITE" id="PS50089"/>
    </source>
</evidence>
<dbReference type="EC" id="2.3.2.27" evidence="2"/>
<name>A0A426ZTJ4_ENSVE</name>
<dbReference type="EMBL" id="AMZH03005077">
    <property type="protein sequence ID" value="RRT67346.1"/>
    <property type="molecule type" value="Genomic_DNA"/>
</dbReference>
<feature type="domain" description="RING-type" evidence="10">
    <location>
        <begin position="225"/>
        <end position="266"/>
    </location>
</feature>
<keyword evidence="7" id="KW-0862">Zinc</keyword>
<evidence type="ECO:0000256" key="2">
    <source>
        <dbReference type="ARBA" id="ARBA00012483"/>
    </source>
</evidence>
<organism evidence="11 12">
    <name type="scientific">Ensete ventricosum</name>
    <name type="common">Abyssinian banana</name>
    <name type="synonym">Musa ensete</name>
    <dbReference type="NCBI Taxonomy" id="4639"/>
    <lineage>
        <taxon>Eukaryota</taxon>
        <taxon>Viridiplantae</taxon>
        <taxon>Streptophyta</taxon>
        <taxon>Embryophyta</taxon>
        <taxon>Tracheophyta</taxon>
        <taxon>Spermatophyta</taxon>
        <taxon>Magnoliopsida</taxon>
        <taxon>Liliopsida</taxon>
        <taxon>Zingiberales</taxon>
        <taxon>Musaceae</taxon>
        <taxon>Ensete</taxon>
    </lineage>
</organism>
<evidence type="ECO:0000256" key="9">
    <source>
        <dbReference type="SAM" id="MobiDB-lite"/>
    </source>
</evidence>
<evidence type="ECO:0000256" key="6">
    <source>
        <dbReference type="ARBA" id="ARBA00022786"/>
    </source>
</evidence>
<dbReference type="InterPro" id="IPR001841">
    <property type="entry name" value="Znf_RING"/>
</dbReference>
<dbReference type="InterPro" id="IPR039525">
    <property type="entry name" value="RNF126-like_zinc-ribbon"/>
</dbReference>
<dbReference type="GO" id="GO:0008270">
    <property type="term" value="F:zinc ion binding"/>
    <property type="evidence" value="ECO:0007669"/>
    <property type="project" value="UniProtKB-KW"/>
</dbReference>
<evidence type="ECO:0000256" key="7">
    <source>
        <dbReference type="ARBA" id="ARBA00022833"/>
    </source>
</evidence>
<dbReference type="SUPFAM" id="SSF57850">
    <property type="entry name" value="RING/U-box"/>
    <property type="match status" value="1"/>
</dbReference>
<feature type="region of interest" description="Disordered" evidence="9">
    <location>
        <begin position="82"/>
        <end position="101"/>
    </location>
</feature>
<comment type="caution">
    <text evidence="11">The sequence shown here is derived from an EMBL/GenBank/DDBJ whole genome shotgun (WGS) entry which is preliminary data.</text>
</comment>